<reference evidence="3" key="1">
    <citation type="submission" date="2020-10" db="EMBL/GenBank/DDBJ databases">
        <title>Genome-based taxonomic classification of the species Anabaenopsis elenkinii.</title>
        <authorList>
            <person name="Delbaje E."/>
            <person name="Andreote A.P.D."/>
            <person name="Pellegrinetti T.A."/>
            <person name="Cruz R.B."/>
            <person name="Branco L.H.Z."/>
            <person name="Fiore M.F."/>
        </authorList>
    </citation>
    <scope>NUCLEOTIDE SEQUENCE [LARGE SCALE GENOMIC DNA]</scope>
    <source>
        <strain evidence="3">CCIBt3563</strain>
    </source>
</reference>
<evidence type="ECO:0000313" key="2">
    <source>
        <dbReference type="EMBL" id="QOV21758.1"/>
    </source>
</evidence>
<protein>
    <submittedName>
        <fullName evidence="2">Filamentous hemagglutinin N-terminal domain-containing protein</fullName>
    </submittedName>
</protein>
<dbReference type="AlphaFoldDB" id="A0A7U3NMU3"/>
<dbReference type="KEGG" id="aee:IM676_13605"/>
<dbReference type="Pfam" id="PF05860">
    <property type="entry name" value="TPS"/>
    <property type="match status" value="1"/>
</dbReference>
<feature type="domain" description="Filamentous haemagglutinin FhaB/tRNA nuclease CdiA-like TPS" evidence="1">
    <location>
        <begin position="44"/>
        <end position="157"/>
    </location>
</feature>
<dbReference type="SMART" id="SM00912">
    <property type="entry name" value="Haemagg_act"/>
    <property type="match status" value="1"/>
</dbReference>
<evidence type="ECO:0000259" key="1">
    <source>
        <dbReference type="SMART" id="SM00912"/>
    </source>
</evidence>
<keyword evidence="3" id="KW-1185">Reference proteome</keyword>
<dbReference type="EMBL" id="CP063311">
    <property type="protein sequence ID" value="QOV21758.1"/>
    <property type="molecule type" value="Genomic_DNA"/>
</dbReference>
<dbReference type="InterPro" id="IPR008638">
    <property type="entry name" value="FhaB/CdiA-like_TPS"/>
</dbReference>
<dbReference type="Gene3D" id="2.160.20.10">
    <property type="entry name" value="Single-stranded right-handed beta-helix, Pectin lyase-like"/>
    <property type="match status" value="5"/>
</dbReference>
<dbReference type="SUPFAM" id="SSF51126">
    <property type="entry name" value="Pectin lyase-like"/>
    <property type="match status" value="4"/>
</dbReference>
<accession>A0A7U3NMU3</accession>
<gene>
    <name evidence="2" type="ORF">IM676_13605</name>
</gene>
<name>A0A7U3NMU3_9CYAN</name>
<evidence type="ECO:0000313" key="3">
    <source>
        <dbReference type="Proteomes" id="UP000593846"/>
    </source>
</evidence>
<dbReference type="Proteomes" id="UP000593846">
    <property type="component" value="Chromosome"/>
</dbReference>
<organism evidence="2 3">
    <name type="scientific">Anabaenopsis elenkinii CCIBt3563</name>
    <dbReference type="NCBI Taxonomy" id="2779889"/>
    <lineage>
        <taxon>Bacteria</taxon>
        <taxon>Bacillati</taxon>
        <taxon>Cyanobacteriota</taxon>
        <taxon>Cyanophyceae</taxon>
        <taxon>Nostocales</taxon>
        <taxon>Nodulariaceae</taxon>
        <taxon>Anabaenopsis</taxon>
    </lineage>
</organism>
<dbReference type="NCBIfam" id="TIGR01901">
    <property type="entry name" value="adhes_NPXG"/>
    <property type="match status" value="1"/>
</dbReference>
<sequence length="1101" mass="112494">MAKKRRVQVMIDGFIKHPSCKLFLQIFIGLITTANMQVVNAQLTPDNSLNSTVRNDTVNNRDIIEGGAIRGSNLFHSFTDFNVGADRGVYFSNPDSIGNIFTRVTGTNPSSILGTLGVLGNANLFLINPHGISFGDNARLDVKGSFIAASADSTIFDNYEFSSTDTTAQPLLTVNIPRGLRFRDDPGNITLTNSSLSVPEGKTLALIGGNVSLNNTQIRSPGSTVQLGGLTQSGRVDIDDNLGLSFPRPLDSAATNITKGNVSLSNGAAVNVAAGGGGSITINSQNLEITGNSQLLVGIAPGMGSPDAQGGDIQINNADKITLDNSFILNGVFGQGNGGNIHINTSSLTLKDFGLFFAGIFGKGNAGAITITATDGVTLTGENSHGFSSYITSTVLPTGEGNSGGITIDTSTLTLENGANINTSTSGKGNAGAINITATEGVTLRGESSQGFSNSYIASAVAPTAQGNSGDITIDTSTLTLENGGTINASTFGQGNAGSIVIRAADGVTIRGESSRGLTSSVSSAVAQTAQGNSVGITIDTSTLTLENGGIINASTFGKGNAGAINIRATEQVGISGTYFNPALNRDVGGIVAFTLTDNNAGNITINTPRFQISDGAGVEAFTQGAGNAGNVTITAPQIVDIGDNSKIIVETSSAGRPGNININTDTLNIGKDAQLSATATATATNTQGGGSITLNSSNLTISGKLGIFAQTQGQAPAGNLTLQPYNNHPNLNINFTDKGFISASTTARGAGGNISLTAPQQMNIQGNGKISVETSGSGNAGQIDIKTPNLNLAQGVEITASTSQQGNAGNIQLYITDNLRLNNSSISSSTTPDSTGRGGNIIIDPILIELNSGSTIAVNSAGAGDGGNIFLTGENLNLSQGSTITANTASGEGGNITLNITDTIRQRDRSNISATAGGSGNGGNITVNTSFLLSRDSNITADAFAGRGGNINITAQRIFQDRDSKITASSQLGIDGVIETNTPEVDPIQGLIEFPEDVLDPNALIAQNACRQWGKSEFTVRGKGGLPGSPEQIHSSHEVGVSLIAPTTEESSAVVTPVSIMTRRVIPAQGWVVNAQGDVVLVAAPRGNNPQRVPVATTCN</sequence>
<dbReference type="InterPro" id="IPR012334">
    <property type="entry name" value="Pectin_lyas_fold"/>
</dbReference>
<proteinExistence type="predicted"/>
<dbReference type="InterPro" id="IPR011050">
    <property type="entry name" value="Pectin_lyase_fold/virulence"/>
</dbReference>